<keyword evidence="3" id="KW-0964">Secreted</keyword>
<evidence type="ECO:0000256" key="8">
    <source>
        <dbReference type="ARBA" id="ARBA00023008"/>
    </source>
</evidence>
<dbReference type="CDD" id="cd21175">
    <property type="entry name" value="LPMO_AA9"/>
    <property type="match status" value="1"/>
</dbReference>
<evidence type="ECO:0000256" key="1">
    <source>
        <dbReference type="ARBA" id="ARBA00001973"/>
    </source>
</evidence>
<evidence type="ECO:0000256" key="12">
    <source>
        <dbReference type="ARBA" id="ARBA00023326"/>
    </source>
</evidence>
<evidence type="ECO:0000256" key="16">
    <source>
        <dbReference type="SAM" id="MobiDB-lite"/>
    </source>
</evidence>
<evidence type="ECO:0000256" key="14">
    <source>
        <dbReference type="ARBA" id="ARBA00045077"/>
    </source>
</evidence>
<dbReference type="GO" id="GO:0030245">
    <property type="term" value="P:cellulose catabolic process"/>
    <property type="evidence" value="ECO:0007669"/>
    <property type="project" value="UniProtKB-KW"/>
</dbReference>
<dbReference type="PANTHER" id="PTHR33353:SF10">
    <property type="entry name" value="ENDO-BETA-1,4-GLUCANASE D"/>
    <property type="match status" value="1"/>
</dbReference>
<evidence type="ECO:0000259" key="18">
    <source>
        <dbReference type="Pfam" id="PF03443"/>
    </source>
</evidence>
<dbReference type="InterPro" id="IPR005103">
    <property type="entry name" value="AA9_LPMO"/>
</dbReference>
<comment type="caution">
    <text evidence="19">The sequence shown here is derived from an EMBL/GenBank/DDBJ whole genome shotgun (WGS) entry which is preliminary data.</text>
</comment>
<evidence type="ECO:0000313" key="20">
    <source>
        <dbReference type="Proteomes" id="UP000838763"/>
    </source>
</evidence>
<evidence type="ECO:0000256" key="5">
    <source>
        <dbReference type="ARBA" id="ARBA00022729"/>
    </source>
</evidence>
<feature type="signal peptide" evidence="17">
    <location>
        <begin position="1"/>
        <end position="18"/>
    </location>
</feature>
<evidence type="ECO:0000256" key="6">
    <source>
        <dbReference type="ARBA" id="ARBA00023001"/>
    </source>
</evidence>
<keyword evidence="10" id="KW-1015">Disulfide bond</keyword>
<evidence type="ECO:0000313" key="19">
    <source>
        <dbReference type="EMBL" id="CAI4219784.1"/>
    </source>
</evidence>
<evidence type="ECO:0000256" key="2">
    <source>
        <dbReference type="ARBA" id="ARBA00004613"/>
    </source>
</evidence>
<dbReference type="EC" id="1.14.99.56" evidence="15"/>
<keyword evidence="9" id="KW-0503">Monooxygenase</keyword>
<feature type="region of interest" description="Disordered" evidence="16">
    <location>
        <begin position="307"/>
        <end position="328"/>
    </location>
</feature>
<evidence type="ECO:0000256" key="4">
    <source>
        <dbReference type="ARBA" id="ARBA00022723"/>
    </source>
</evidence>
<dbReference type="Proteomes" id="UP000838763">
    <property type="component" value="Unassembled WGS sequence"/>
</dbReference>
<evidence type="ECO:0000256" key="17">
    <source>
        <dbReference type="SAM" id="SignalP"/>
    </source>
</evidence>
<keyword evidence="11" id="KW-0119">Carbohydrate metabolism</keyword>
<dbReference type="InterPro" id="IPR049892">
    <property type="entry name" value="AA9"/>
</dbReference>
<proteinExistence type="inferred from homology"/>
<dbReference type="AlphaFoldDB" id="A0A9P1HA78"/>
<feature type="domain" description="Auxiliary Activity family 9 catalytic" evidence="18">
    <location>
        <begin position="19"/>
        <end position="218"/>
    </location>
</feature>
<dbReference type="GO" id="GO:0046872">
    <property type="term" value="F:metal ion binding"/>
    <property type="evidence" value="ECO:0007669"/>
    <property type="project" value="UniProtKB-KW"/>
</dbReference>
<keyword evidence="20" id="KW-1185">Reference proteome</keyword>
<dbReference type="Gene3D" id="2.70.50.70">
    <property type="match status" value="1"/>
</dbReference>
<comment type="catalytic activity">
    <reaction evidence="14">
        <text>[(1-&gt;4)-beta-D-glucosyl]n+m + reduced acceptor + O2 = 4-dehydro-beta-D-glucosyl-[(1-&gt;4)-beta-D-glucosyl]n-1 + [(1-&gt;4)-beta-D-glucosyl]m + acceptor + H2O.</text>
        <dbReference type="EC" id="1.14.99.56"/>
    </reaction>
</comment>
<evidence type="ECO:0000256" key="9">
    <source>
        <dbReference type="ARBA" id="ARBA00023033"/>
    </source>
</evidence>
<keyword evidence="5 17" id="KW-0732">Signal</keyword>
<keyword evidence="7" id="KW-0560">Oxidoreductase</keyword>
<keyword evidence="4" id="KW-0479">Metal-binding</keyword>
<keyword evidence="8" id="KW-0186">Copper</keyword>
<dbReference type="OrthoDB" id="3945418at2759"/>
<keyword evidence="12" id="KW-0624">Polysaccharide degradation</keyword>
<evidence type="ECO:0000256" key="10">
    <source>
        <dbReference type="ARBA" id="ARBA00023157"/>
    </source>
</evidence>
<evidence type="ECO:0000256" key="7">
    <source>
        <dbReference type="ARBA" id="ARBA00023002"/>
    </source>
</evidence>
<gene>
    <name evidence="19" type="ORF">PPNO1_LOCUS9331</name>
</gene>
<evidence type="ECO:0000256" key="3">
    <source>
        <dbReference type="ARBA" id="ARBA00022525"/>
    </source>
</evidence>
<dbReference type="PANTHER" id="PTHR33353">
    <property type="entry name" value="PUTATIVE (AFU_ORTHOLOGUE AFUA_1G12560)-RELATED"/>
    <property type="match status" value="1"/>
</dbReference>
<comment type="similarity">
    <text evidence="13">Belongs to the polysaccharide monooxygenase AA9 family.</text>
</comment>
<dbReference type="GO" id="GO:0005576">
    <property type="term" value="C:extracellular region"/>
    <property type="evidence" value="ECO:0007669"/>
    <property type="project" value="UniProtKB-SubCell"/>
</dbReference>
<protein>
    <recommendedName>
        <fullName evidence="15">lytic cellulose monooxygenase (C4-dehydrogenating)</fullName>
        <ecNumber evidence="15">1.14.99.56</ecNumber>
    </recommendedName>
</protein>
<organism evidence="19 20">
    <name type="scientific">Parascedosporium putredinis</name>
    <dbReference type="NCBI Taxonomy" id="1442378"/>
    <lineage>
        <taxon>Eukaryota</taxon>
        <taxon>Fungi</taxon>
        <taxon>Dikarya</taxon>
        <taxon>Ascomycota</taxon>
        <taxon>Pezizomycotina</taxon>
        <taxon>Sordariomycetes</taxon>
        <taxon>Hypocreomycetidae</taxon>
        <taxon>Microascales</taxon>
        <taxon>Microascaceae</taxon>
        <taxon>Parascedosporium</taxon>
    </lineage>
</organism>
<dbReference type="Pfam" id="PF03443">
    <property type="entry name" value="AA9"/>
    <property type="match status" value="1"/>
</dbReference>
<accession>A0A9P1HA78</accession>
<comment type="subcellular location">
    <subcellularLocation>
        <location evidence="2">Secreted</location>
    </subcellularLocation>
</comment>
<keyword evidence="6" id="KW-0136">Cellulose degradation</keyword>
<feature type="chain" id="PRO_5040198349" description="lytic cellulose monooxygenase (C4-dehydrogenating)" evidence="17">
    <location>
        <begin position="19"/>
        <end position="850"/>
    </location>
</feature>
<name>A0A9P1HA78_9PEZI</name>
<evidence type="ECO:0000256" key="15">
    <source>
        <dbReference type="ARBA" id="ARBA00047174"/>
    </source>
</evidence>
<reference evidence="19" key="1">
    <citation type="submission" date="2022-11" db="EMBL/GenBank/DDBJ databases">
        <authorList>
            <person name="Scott C."/>
            <person name="Bruce N."/>
        </authorList>
    </citation>
    <scope>NUCLEOTIDE SEQUENCE</scope>
</reference>
<dbReference type="GO" id="GO:0004497">
    <property type="term" value="F:monooxygenase activity"/>
    <property type="evidence" value="ECO:0007669"/>
    <property type="project" value="UniProtKB-KW"/>
</dbReference>
<evidence type="ECO:0000256" key="11">
    <source>
        <dbReference type="ARBA" id="ARBA00023277"/>
    </source>
</evidence>
<evidence type="ECO:0000256" key="13">
    <source>
        <dbReference type="ARBA" id="ARBA00044502"/>
    </source>
</evidence>
<sequence length="850" mass="93378">MKARQALSALALVGQALGHGYVYRITADNTVYPGWDVRLDRGQSPAPARIAFGGGDVGPVTDANSPDIACNRGHSPAPGAIAEVRAGSDITFHWSHWLYSHKGPITAWMAPYEGDIADVDVNELEFFKFAEDTIADDGRWGTVRMMDDTDGAWTATVPADIKPGKYVVRQEIIALHFAFYMTCFNIEVTGDGEATPQGATFPGAYDMEAPGLNFDLNSTDPYPAVGPALYESEYAVDLEPLESVIVSPTGEGEEADEEYYAAQYEVLRQQGRPFPRHVLSSPQEYHVADGPAPAADATRAEGHPVQIHDGQGGHVPAHDESSAAERATVQHGVPVQHGVSSLLWPDTQDFYQSLAYLDDVAWDNPIPAGLFQGPYVPGELPHWTVHQQTDRPRSAEYGAAEDGRRAVQAVNGLINDTLSSEALSNGEALWRLAYTAIATSWPRMINQRESTTTFTEPDAEKDQPDLLRTEHALGAVLRHVRPFHHRRRRRPPLHESPEVKTNAWKAWVARETQLRTLLGLCVIDGVVSQYSGSLVNTWSATNTLPLSADDETFHAATADDWIRAMALRGPRRTRYCEIHHFLFSPPGQIPGRLGYRFLLFDVRILLEILNALSAESVRIEPAPSGIRSKAKLLQALDALRHYICNGESLSVLDRSIALLRWHAVCLDIVVSSARGARRMCKRFNISQDIFGGERRDESPINPQAWVESPKSRRCLLHAYQIQAIASQMPLGVAHDVYLPGAIFAAATTYSSIALAGVSKMVIPSAVDWSVVLYHGVEGAPEDAVQFESEEARITAEFLAGNLTGLGKGCETRNLSYDLTSLKIMLRGLSFQWGVTQEMEQVVESFVALCS</sequence>
<dbReference type="EMBL" id="CALLCH030000020">
    <property type="protein sequence ID" value="CAI4219784.1"/>
    <property type="molecule type" value="Genomic_DNA"/>
</dbReference>
<comment type="cofactor">
    <cofactor evidence="1">
        <name>Cu(2+)</name>
        <dbReference type="ChEBI" id="CHEBI:29036"/>
    </cofactor>
</comment>